<proteinExistence type="predicted"/>
<sequence>MLLSLSIIYEYSEWDEYLVGSPDDVIKQIQSYRKIGVTNFMAVMNFGGLEHHKVPSSLGLFGKCIIPACK</sequence>
<comment type="caution">
    <text evidence="1">The sequence shown here is derived from an EMBL/GenBank/DDBJ whole genome shotgun (WGS) entry which is preliminary data.</text>
</comment>
<dbReference type="Gene3D" id="3.20.20.30">
    <property type="entry name" value="Luciferase-like domain"/>
    <property type="match status" value="1"/>
</dbReference>
<dbReference type="EMBL" id="JMQC01000008">
    <property type="protein sequence ID" value="KFN04514.1"/>
    <property type="molecule type" value="Genomic_DNA"/>
</dbReference>
<protein>
    <submittedName>
        <fullName evidence="1">Luciferase domain protein</fullName>
    </submittedName>
</protein>
<dbReference type="PATRIC" id="fig|1405.8.peg.4444"/>
<reference evidence="1 2" key="1">
    <citation type="submission" date="2014-04" db="EMBL/GenBank/DDBJ databases">
        <authorList>
            <person name="Bishop-Lilly K.A."/>
            <person name="Broomall S.M."/>
            <person name="Chain P.S."/>
            <person name="Chertkov O."/>
            <person name="Coyne S.R."/>
            <person name="Daligault H.E."/>
            <person name="Davenport K.W."/>
            <person name="Erkkila T."/>
            <person name="Frey K.G."/>
            <person name="Gibbons H.S."/>
            <person name="Gu W."/>
            <person name="Jaissle J."/>
            <person name="Johnson S.L."/>
            <person name="Koroleva G.I."/>
            <person name="Ladner J.T."/>
            <person name="Lo C.-C."/>
            <person name="Minogue T.D."/>
            <person name="Munk C."/>
            <person name="Palacios G.F."/>
            <person name="Redden C.L."/>
            <person name="Rosenzweig C.N."/>
            <person name="Scholz M.B."/>
            <person name="Teshima H."/>
            <person name="Xu Y."/>
        </authorList>
    </citation>
    <scope>NUCLEOTIDE SEQUENCE [LARGE SCALE GENOMIC DNA]</scope>
    <source>
        <strain evidence="1 2">BHP</strain>
    </source>
</reference>
<dbReference type="Proteomes" id="UP000029389">
    <property type="component" value="Unassembled WGS sequence"/>
</dbReference>
<evidence type="ECO:0000313" key="2">
    <source>
        <dbReference type="Proteomes" id="UP000029389"/>
    </source>
</evidence>
<dbReference type="AlphaFoldDB" id="A0A090YZW4"/>
<organism evidence="1 2">
    <name type="scientific">Bacillus clarus</name>
    <dbReference type="NCBI Taxonomy" id="2338372"/>
    <lineage>
        <taxon>Bacteria</taxon>
        <taxon>Bacillati</taxon>
        <taxon>Bacillota</taxon>
        <taxon>Bacilli</taxon>
        <taxon>Bacillales</taxon>
        <taxon>Bacillaceae</taxon>
        <taxon>Bacillus</taxon>
        <taxon>Bacillus cereus group</taxon>
    </lineage>
</organism>
<name>A0A090YZW4_9BACI</name>
<dbReference type="InterPro" id="IPR036661">
    <property type="entry name" value="Luciferase-like_sf"/>
</dbReference>
<accession>A0A090YZW4</accession>
<dbReference type="SUPFAM" id="SSF51679">
    <property type="entry name" value="Bacterial luciferase-like"/>
    <property type="match status" value="1"/>
</dbReference>
<gene>
    <name evidence="1" type="ORF">DJ93_4320</name>
</gene>
<dbReference type="GO" id="GO:0016705">
    <property type="term" value="F:oxidoreductase activity, acting on paired donors, with incorporation or reduction of molecular oxygen"/>
    <property type="evidence" value="ECO:0007669"/>
    <property type="project" value="InterPro"/>
</dbReference>
<evidence type="ECO:0000313" key="1">
    <source>
        <dbReference type="EMBL" id="KFN04514.1"/>
    </source>
</evidence>